<dbReference type="PANTHER" id="PTHR42905">
    <property type="entry name" value="PHOSPHOENOLPYRUVATE CARBOXYLASE"/>
    <property type="match status" value="1"/>
</dbReference>
<gene>
    <name evidence="1" type="primary">prpB</name>
    <name evidence="1" type="ORF">KSB_51770</name>
</gene>
<dbReference type="Gene3D" id="6.10.250.510">
    <property type="match status" value="1"/>
</dbReference>
<sequence>MTKREKAELLLRLQQRGSSLLLPNAWDAASARLFEEAGFSALGTTSAGIAFSYGYPDGERMKREEMLQVIARIVSVVQVPVSADIEAGYGPSARDVADTVQGVIEAGAVGINLEDNTGNSTHPLFPLEAQVERIAAAREVADHAGLPLVINARTDTYLAQVGEGEARLEETIQRANAYIKAGADSIFVPLLLDPEIIQILVREIPVPLNLLSLPGGPSAPELFQLGVARISIGHNAMLSTMGLVRTIANELHEQGTYETMSRYFYGFAESAALFSVS</sequence>
<reference evidence="1 2" key="1">
    <citation type="journal article" date="2021" name="Int. J. Syst. Evol. Microbiol.">
        <title>Reticulibacter mediterranei gen. nov., sp. nov., within the new family Reticulibacteraceae fam. nov., and Ktedonospora formicarum gen. nov., sp. nov., Ktedonobacter robiniae sp. nov., Dictyobacter formicarum sp. nov. and Dictyobacter arantiisoli sp. nov., belonging to the class Ktedonobacteria.</title>
        <authorList>
            <person name="Yabe S."/>
            <person name="Zheng Y."/>
            <person name="Wang C.M."/>
            <person name="Sakai Y."/>
            <person name="Abe K."/>
            <person name="Yokota A."/>
            <person name="Donadio S."/>
            <person name="Cavaletti L."/>
            <person name="Monciardini P."/>
        </authorList>
    </citation>
    <scope>NUCLEOTIDE SEQUENCE [LARGE SCALE GENOMIC DNA]</scope>
    <source>
        <strain evidence="1 2">SOSP1-30</strain>
    </source>
</reference>
<dbReference type="SUPFAM" id="SSF51621">
    <property type="entry name" value="Phosphoenolpyruvate/pyruvate domain"/>
    <property type="match status" value="1"/>
</dbReference>
<dbReference type="InterPro" id="IPR015813">
    <property type="entry name" value="Pyrv/PenolPyrv_kinase-like_dom"/>
</dbReference>
<evidence type="ECO:0000313" key="2">
    <source>
        <dbReference type="Proteomes" id="UP000654345"/>
    </source>
</evidence>
<dbReference type="InterPro" id="IPR040442">
    <property type="entry name" value="Pyrv_kinase-like_dom_sf"/>
</dbReference>
<dbReference type="PANTHER" id="PTHR42905:SF16">
    <property type="entry name" value="CARBOXYPHOSPHONOENOLPYRUVATE PHOSPHONOMUTASE-LIKE PROTEIN (AFU_ORTHOLOGUE AFUA_5G07230)"/>
    <property type="match status" value="1"/>
</dbReference>
<dbReference type="Pfam" id="PF13714">
    <property type="entry name" value="PEP_mutase"/>
    <property type="match status" value="1"/>
</dbReference>
<dbReference type="GO" id="GO:0016829">
    <property type="term" value="F:lyase activity"/>
    <property type="evidence" value="ECO:0007669"/>
    <property type="project" value="UniProtKB-KW"/>
</dbReference>
<dbReference type="CDD" id="cd00377">
    <property type="entry name" value="ICL_PEPM"/>
    <property type="match status" value="1"/>
</dbReference>
<name>A0ABQ3UVT8_9CHLR</name>
<organism evidence="1 2">
    <name type="scientific">Ktedonobacter robiniae</name>
    <dbReference type="NCBI Taxonomy" id="2778365"/>
    <lineage>
        <taxon>Bacteria</taxon>
        <taxon>Bacillati</taxon>
        <taxon>Chloroflexota</taxon>
        <taxon>Ktedonobacteria</taxon>
        <taxon>Ktedonobacterales</taxon>
        <taxon>Ktedonobacteraceae</taxon>
        <taxon>Ktedonobacter</taxon>
    </lineage>
</organism>
<evidence type="ECO:0000313" key="1">
    <source>
        <dbReference type="EMBL" id="GHO56702.1"/>
    </source>
</evidence>
<dbReference type="EMBL" id="BNJG01000002">
    <property type="protein sequence ID" value="GHO56702.1"/>
    <property type="molecule type" value="Genomic_DNA"/>
</dbReference>
<proteinExistence type="predicted"/>
<keyword evidence="1" id="KW-0456">Lyase</keyword>
<dbReference type="Gene3D" id="3.20.20.60">
    <property type="entry name" value="Phosphoenolpyruvate-binding domains"/>
    <property type="match status" value="1"/>
</dbReference>
<accession>A0ABQ3UVT8</accession>
<keyword evidence="2" id="KW-1185">Reference proteome</keyword>
<comment type="caution">
    <text evidence="1">The sequence shown here is derived from an EMBL/GenBank/DDBJ whole genome shotgun (WGS) entry which is preliminary data.</text>
</comment>
<dbReference type="Proteomes" id="UP000654345">
    <property type="component" value="Unassembled WGS sequence"/>
</dbReference>
<protein>
    <submittedName>
        <fullName evidence="1">2-methylisocitrate lyase</fullName>
    </submittedName>
</protein>
<dbReference type="RefSeq" id="WP_201373164.1">
    <property type="nucleotide sequence ID" value="NZ_BNJG01000002.1"/>
</dbReference>
<dbReference type="InterPro" id="IPR039556">
    <property type="entry name" value="ICL/PEPM"/>
</dbReference>